<gene>
    <name evidence="2" type="ORF">ZIOFF_025693</name>
</gene>
<evidence type="ECO:0000256" key="1">
    <source>
        <dbReference type="SAM" id="Phobius"/>
    </source>
</evidence>
<reference evidence="2 3" key="1">
    <citation type="submission" date="2020-08" db="EMBL/GenBank/DDBJ databases">
        <title>Plant Genome Project.</title>
        <authorList>
            <person name="Zhang R.-G."/>
        </authorList>
    </citation>
    <scope>NUCLEOTIDE SEQUENCE [LARGE SCALE GENOMIC DNA]</scope>
    <source>
        <tissue evidence="2">Rhizome</tissue>
    </source>
</reference>
<dbReference type="PANTHER" id="PTHR31860">
    <property type="entry name" value="HEAT-INDUCIBLE TRANSCRIPTION REPRESSOR (DUF639)-RELATED"/>
    <property type="match status" value="1"/>
</dbReference>
<dbReference type="EMBL" id="JACMSC010000007">
    <property type="protein sequence ID" value="KAG6515301.1"/>
    <property type="molecule type" value="Genomic_DNA"/>
</dbReference>
<evidence type="ECO:0000313" key="2">
    <source>
        <dbReference type="EMBL" id="KAG6515301.1"/>
    </source>
</evidence>
<evidence type="ECO:0000313" key="3">
    <source>
        <dbReference type="Proteomes" id="UP000734854"/>
    </source>
</evidence>
<accession>A0A8J5H2A2</accession>
<dbReference type="PANTHER" id="PTHR31860:SF19">
    <property type="entry name" value="OS04G0677400 PROTEIN"/>
    <property type="match status" value="1"/>
</dbReference>
<proteinExistence type="predicted"/>
<dbReference type="Proteomes" id="UP000734854">
    <property type="component" value="Unassembled WGS sequence"/>
</dbReference>
<protein>
    <submittedName>
        <fullName evidence="2">Uncharacterized protein</fullName>
    </submittedName>
</protein>
<keyword evidence="1" id="KW-1133">Transmembrane helix</keyword>
<keyword evidence="1" id="KW-0472">Membrane</keyword>
<dbReference type="InterPro" id="IPR006927">
    <property type="entry name" value="DUF639"/>
</dbReference>
<keyword evidence="3" id="KW-1185">Reference proteome</keyword>
<name>A0A8J5H2A2_ZINOF</name>
<comment type="caution">
    <text evidence="2">The sequence shown here is derived from an EMBL/GenBank/DDBJ whole genome shotgun (WGS) entry which is preliminary data.</text>
</comment>
<keyword evidence="1" id="KW-0812">Transmembrane</keyword>
<dbReference type="AlphaFoldDB" id="A0A8J5H2A2"/>
<organism evidence="2 3">
    <name type="scientific">Zingiber officinale</name>
    <name type="common">Ginger</name>
    <name type="synonym">Amomum zingiber</name>
    <dbReference type="NCBI Taxonomy" id="94328"/>
    <lineage>
        <taxon>Eukaryota</taxon>
        <taxon>Viridiplantae</taxon>
        <taxon>Streptophyta</taxon>
        <taxon>Embryophyta</taxon>
        <taxon>Tracheophyta</taxon>
        <taxon>Spermatophyta</taxon>
        <taxon>Magnoliopsida</taxon>
        <taxon>Liliopsida</taxon>
        <taxon>Zingiberales</taxon>
        <taxon>Zingiberaceae</taxon>
        <taxon>Zingiber</taxon>
    </lineage>
</organism>
<feature type="transmembrane region" description="Helical" evidence="1">
    <location>
        <begin position="685"/>
        <end position="709"/>
    </location>
</feature>
<dbReference type="Pfam" id="PF04842">
    <property type="entry name" value="DUF639"/>
    <property type="match status" value="1"/>
</dbReference>
<sequence>MGFLEENFLGGDEKKAAEMGSQNHPAVPCPIPNVSLIADSVVRRCSRILMLSMEQLHQSFEAELPENLRLPADYARNLVEYCSYKALRRQTQRQDYLADKEFSLLTFDMMLAWEVPDKDTESLLKEKVLSNNSESDDDDGSLFYASRTRIASQINSKKTVGLEAFARIAPACAAVADPMTVHNLFDALTSCSGGQLHFLIYDKYLKSLYKSIVGRRKKQGGLEAGDRAEKRLLQSTKRKSHQPQKYKFNLIDGEIILDTDAKSVVQQNGTSKKPGRLTLTSHALYFEASGVASYDKAVIYDLSKDLSQVVKCELSGPWGARLFDKAIMYKSDSVAQPIFLEFSRFSDHSYRDYWFVVIQEVLNAHKFIRKYKLKRFQTAEALAKAVLGIFRYRAVKKAFQCTPSHFKSILAFNLAEKLPKGDKILEALHSHLELMQMEFQNHAGILTISEEMPLVGPLSDSLYALTRMGFLLLKKDDNPDENDILVGNVHVGQTCPLQTAVKKSFCYSYRAEAADATFDQVKVVDINTNLAVIQLEFLSFGKLKNQRYLYVSQAMLFPLSEMGKLLRFLASWEEPFKSRMFLFSILYLLYSLWSPRGWIRYIIPCIFFSISVCMFWHKHHNNGKPVEVFQVSLPPSRGTVELLSMLQDGVSQLQTNVQIGTISLLKLRALFLAIPQTTTKFASTLMIMAVAFSLVPFRHLLLLVLLEVYTRNMPLRKASSEKLVRRIKEWWNRIPAAPIRITNPPGRARYFNILSRTIQP</sequence>